<proteinExistence type="predicted"/>
<dbReference type="EMBL" id="QNRH01000020">
    <property type="protein sequence ID" value="RBO88227.1"/>
    <property type="molecule type" value="Genomic_DNA"/>
</dbReference>
<feature type="compositionally biased region" description="Basic residues" evidence="1">
    <location>
        <begin position="313"/>
        <end position="324"/>
    </location>
</feature>
<accession>A0A366DDU7</accession>
<sequence>MSKFHLEEFERLMDSTKACKLIMPDVLEKEREVARHKFYEYQFMSPLAATQHFAELYSQKAKAFARMHQDTETAEKVRGMGHNLFGKPSASLTEFWNTRLKADQMGAPYGLIIEFGFHFAGRRKWRAAPRPGQLFGSKNSGEIWLEMFESYAEEHFTLFTRELGDLPQYRSENYRGLQSQDDFREFIREAIARPGQQWDRKIIQNCIERRYLPLSETLYMVPKDLRKTTIESVRSSIRRAEPTPAPIEKLPSISLVPSCCGITSALDRTTPECSNCPFAELCTSMCETVGERMVKRYGSLSPLKDSRDEKRKEGQRRRTARHRAKQAELKKLPGSVSG</sequence>
<reference evidence="2 3" key="1">
    <citation type="submission" date="2018-06" db="EMBL/GenBank/DDBJ databases">
        <title>Genomic Encyclopedia of Type Strains, Phase IV (KMG-IV): sequencing the most valuable type-strain genomes for metagenomic binning, comparative biology and taxonomic classification.</title>
        <authorList>
            <person name="Goeker M."/>
        </authorList>
    </citation>
    <scope>NUCLEOTIDE SEQUENCE [LARGE SCALE GENOMIC DNA]</scope>
    <source>
        <strain evidence="2 3">DSM 25619</strain>
    </source>
</reference>
<protein>
    <submittedName>
        <fullName evidence="2">Uncharacterized protein</fullName>
    </submittedName>
</protein>
<feature type="region of interest" description="Disordered" evidence="1">
    <location>
        <begin position="297"/>
        <end position="338"/>
    </location>
</feature>
<evidence type="ECO:0000313" key="2">
    <source>
        <dbReference type="EMBL" id="RBO88227.1"/>
    </source>
</evidence>
<gene>
    <name evidence="2" type="ORF">DFR47_1208</name>
</gene>
<dbReference type="AlphaFoldDB" id="A0A366DDU7"/>
<evidence type="ECO:0000256" key="1">
    <source>
        <dbReference type="SAM" id="MobiDB-lite"/>
    </source>
</evidence>
<organism evidence="2 3">
    <name type="scientific">Pseudochrobactrum asaccharolyticum</name>
    <dbReference type="NCBI Taxonomy" id="354351"/>
    <lineage>
        <taxon>Bacteria</taxon>
        <taxon>Pseudomonadati</taxon>
        <taxon>Pseudomonadota</taxon>
        <taxon>Alphaproteobacteria</taxon>
        <taxon>Hyphomicrobiales</taxon>
        <taxon>Brucellaceae</taxon>
        <taxon>Pseudochrobactrum</taxon>
    </lineage>
</organism>
<name>A0A366DDU7_9HYPH</name>
<keyword evidence="3" id="KW-1185">Reference proteome</keyword>
<dbReference type="RefSeq" id="WP_113946489.1">
    <property type="nucleotide sequence ID" value="NZ_JBHEEG010000005.1"/>
</dbReference>
<comment type="caution">
    <text evidence="2">The sequence shown here is derived from an EMBL/GenBank/DDBJ whole genome shotgun (WGS) entry which is preliminary data.</text>
</comment>
<dbReference type="Proteomes" id="UP000252893">
    <property type="component" value="Unassembled WGS sequence"/>
</dbReference>
<evidence type="ECO:0000313" key="3">
    <source>
        <dbReference type="Proteomes" id="UP000252893"/>
    </source>
</evidence>
<dbReference type="OrthoDB" id="7849912at2"/>